<comment type="similarity">
    <text evidence="7">Belongs to the major facilitator superfamily. Drug:H(+) antiporter-3 (DHA3) (TC 2.A.1.21) family.</text>
</comment>
<keyword evidence="5 9" id="KW-1133">Transmembrane helix</keyword>
<evidence type="ECO:0000259" key="10">
    <source>
        <dbReference type="PROSITE" id="PS50850"/>
    </source>
</evidence>
<keyword evidence="4 9" id="KW-0812">Transmembrane</keyword>
<feature type="transmembrane region" description="Helical" evidence="9">
    <location>
        <begin position="296"/>
        <end position="318"/>
    </location>
</feature>
<evidence type="ECO:0000256" key="9">
    <source>
        <dbReference type="SAM" id="Phobius"/>
    </source>
</evidence>
<dbReference type="RefSeq" id="WP_045751747.1">
    <property type="nucleotide sequence ID" value="NZ_LN794158.1"/>
</dbReference>
<organism evidence="11 12">
    <name type="scientific">Candidatus Methylopumilus turicensis</name>
    <dbReference type="NCBI Taxonomy" id="1581680"/>
    <lineage>
        <taxon>Bacteria</taxon>
        <taxon>Pseudomonadati</taxon>
        <taxon>Pseudomonadota</taxon>
        <taxon>Betaproteobacteria</taxon>
        <taxon>Nitrosomonadales</taxon>
        <taxon>Methylophilaceae</taxon>
        <taxon>Candidatus Methylopumilus</taxon>
    </lineage>
</organism>
<dbReference type="InterPro" id="IPR036259">
    <property type="entry name" value="MFS_trans_sf"/>
</dbReference>
<dbReference type="InterPro" id="IPR020846">
    <property type="entry name" value="MFS_dom"/>
</dbReference>
<dbReference type="CDD" id="cd06173">
    <property type="entry name" value="MFS_MefA_like"/>
    <property type="match status" value="1"/>
</dbReference>
<feature type="transmembrane region" description="Helical" evidence="9">
    <location>
        <begin position="381"/>
        <end position="403"/>
    </location>
</feature>
<dbReference type="GO" id="GO:0005886">
    <property type="term" value="C:plasma membrane"/>
    <property type="evidence" value="ECO:0007669"/>
    <property type="project" value="UniProtKB-SubCell"/>
</dbReference>
<evidence type="ECO:0000256" key="2">
    <source>
        <dbReference type="ARBA" id="ARBA00022448"/>
    </source>
</evidence>
<evidence type="ECO:0000313" key="12">
    <source>
        <dbReference type="Proteomes" id="UP000056322"/>
    </source>
</evidence>
<dbReference type="Gene3D" id="1.20.1250.20">
    <property type="entry name" value="MFS general substrate transporter like domains"/>
    <property type="match status" value="1"/>
</dbReference>
<name>A0A0B7J1V5_9PROT</name>
<sequence>MVKNNHPPAHQSANPLRNLSFFKLLSYRVLMVLSYQIMAVVVGWHLYQITHDPLSLGLIGLAEIIPYFCTALFAGYAVDHYSRRNFGVSSSFTLMIAALLIYTITNGKLSGDPTLWIYGAIALIGLARAFIAPTYSAIFASIMPRQEYAKGASIGSAAFQFGLITGPAIGGILVGWTSLEVAYLVSSGLAFASGIALLTLNVHTPKVVAEKAIFSGIAEGVRFVYNHQVILSGQALDMFAVLFGGAVAMLPAFIHDVYHYGPEGLGILRASPAIGAIITGAYLAKHPIDENAGKWLLLSVAGFGVCIIAFALTPHFWFAAVLLMLSGVCDGVSVVLRTTIMQLATPDHMRGRVASINGLFIGSSNELGAFESGLMARVMGLIPSVIFGGLMTLGVVAATATLAPKLRRLNLKHLESETHEK</sequence>
<evidence type="ECO:0000256" key="4">
    <source>
        <dbReference type="ARBA" id="ARBA00022692"/>
    </source>
</evidence>
<proteinExistence type="inferred from homology"/>
<evidence type="ECO:0000256" key="1">
    <source>
        <dbReference type="ARBA" id="ARBA00004651"/>
    </source>
</evidence>
<evidence type="ECO:0000256" key="6">
    <source>
        <dbReference type="ARBA" id="ARBA00023136"/>
    </source>
</evidence>
<dbReference type="HOGENOM" id="CLU_034180_11_0_4"/>
<evidence type="ECO:0000256" key="5">
    <source>
        <dbReference type="ARBA" id="ARBA00022989"/>
    </source>
</evidence>
<dbReference type="KEGG" id="mbac:BN1209_1668"/>
<keyword evidence="6 9" id="KW-0472">Membrane</keyword>
<evidence type="ECO:0000256" key="7">
    <source>
        <dbReference type="ARBA" id="ARBA00038075"/>
    </source>
</evidence>
<feature type="transmembrane region" description="Helical" evidence="9">
    <location>
        <begin position="25"/>
        <end position="47"/>
    </location>
</feature>
<dbReference type="OrthoDB" id="7283966at2"/>
<keyword evidence="12" id="KW-1185">Reference proteome</keyword>
<dbReference type="InterPro" id="IPR011701">
    <property type="entry name" value="MFS"/>
</dbReference>
<feature type="transmembrane region" description="Helical" evidence="9">
    <location>
        <begin position="53"/>
        <end position="74"/>
    </location>
</feature>
<dbReference type="PROSITE" id="PS50850">
    <property type="entry name" value="MFS"/>
    <property type="match status" value="1"/>
</dbReference>
<evidence type="ECO:0000313" key="11">
    <source>
        <dbReference type="EMBL" id="CEN56703.1"/>
    </source>
</evidence>
<keyword evidence="2" id="KW-0813">Transport</keyword>
<dbReference type="Proteomes" id="UP000056322">
    <property type="component" value="Chromosome 1"/>
</dbReference>
<dbReference type="Pfam" id="PF07690">
    <property type="entry name" value="MFS_1"/>
    <property type="match status" value="1"/>
</dbReference>
<dbReference type="GO" id="GO:0022857">
    <property type="term" value="F:transmembrane transporter activity"/>
    <property type="evidence" value="ECO:0007669"/>
    <property type="project" value="InterPro"/>
</dbReference>
<evidence type="ECO:0000256" key="8">
    <source>
        <dbReference type="ARBA" id="ARBA00040914"/>
    </source>
</evidence>
<dbReference type="PANTHER" id="PTHR23513">
    <property type="entry name" value="INTEGRAL MEMBRANE EFFLUX PROTEIN-RELATED"/>
    <property type="match status" value="1"/>
</dbReference>
<keyword evidence="3" id="KW-1003">Cell membrane</keyword>
<dbReference type="SUPFAM" id="SSF103473">
    <property type="entry name" value="MFS general substrate transporter"/>
    <property type="match status" value="1"/>
</dbReference>
<feature type="domain" description="Major facilitator superfamily (MFS) profile" evidence="10">
    <location>
        <begin position="20"/>
        <end position="407"/>
    </location>
</feature>
<feature type="transmembrane region" description="Helical" evidence="9">
    <location>
        <begin position="154"/>
        <end position="176"/>
    </location>
</feature>
<evidence type="ECO:0000256" key="3">
    <source>
        <dbReference type="ARBA" id="ARBA00022475"/>
    </source>
</evidence>
<dbReference type="AlphaFoldDB" id="A0A0B7J1V5"/>
<feature type="transmembrane region" description="Helical" evidence="9">
    <location>
        <begin position="266"/>
        <end position="284"/>
    </location>
</feature>
<protein>
    <recommendedName>
        <fullName evidence="8">Multidrug efflux pump Tap</fullName>
    </recommendedName>
</protein>
<feature type="transmembrane region" description="Helical" evidence="9">
    <location>
        <begin position="182"/>
        <end position="202"/>
    </location>
</feature>
<dbReference type="EMBL" id="LN794158">
    <property type="protein sequence ID" value="CEN56703.1"/>
    <property type="molecule type" value="Genomic_DNA"/>
</dbReference>
<feature type="transmembrane region" description="Helical" evidence="9">
    <location>
        <begin position="86"/>
        <end position="104"/>
    </location>
</feature>
<reference evidence="12" key="1">
    <citation type="submission" date="2014-12" db="EMBL/GenBank/DDBJ databases">
        <authorList>
            <person name="Salcher M.M."/>
        </authorList>
    </citation>
    <scope>NUCLEOTIDE SEQUENCE [LARGE SCALE GENOMIC DNA]</scope>
    <source>
        <strain evidence="12">MMS-10A-171</strain>
    </source>
</reference>
<feature type="transmembrane region" description="Helical" evidence="9">
    <location>
        <begin position="116"/>
        <end position="142"/>
    </location>
</feature>
<dbReference type="STRING" id="1581680.BN1209_1668"/>
<gene>
    <name evidence="11" type="ORF">BN1209_1668</name>
</gene>
<dbReference type="PANTHER" id="PTHR23513:SF9">
    <property type="entry name" value="ENTEROBACTIN EXPORTER ENTS"/>
    <property type="match status" value="1"/>
</dbReference>
<feature type="transmembrane region" description="Helical" evidence="9">
    <location>
        <begin position="235"/>
        <end position="254"/>
    </location>
</feature>
<comment type="subcellular location">
    <subcellularLocation>
        <location evidence="1">Cell membrane</location>
        <topology evidence="1">Multi-pass membrane protein</topology>
    </subcellularLocation>
</comment>
<accession>A0A0B7J1V5</accession>